<dbReference type="PANTHER" id="PTHR11358">
    <property type="entry name" value="ARGINASE/AGMATINASE"/>
    <property type="match status" value="1"/>
</dbReference>
<dbReference type="InterPro" id="IPR023696">
    <property type="entry name" value="Ureohydrolase_dom_sf"/>
</dbReference>
<gene>
    <name evidence="5" type="primary">hutG</name>
    <name evidence="9" type="ORF">CLW00_11249</name>
</gene>
<dbReference type="PIRSF" id="PIRSF036979">
    <property type="entry name" value="Arginase"/>
    <property type="match status" value="1"/>
</dbReference>
<keyword evidence="4 5" id="KW-0464">Manganese</keyword>
<keyword evidence="10" id="KW-1185">Reference proteome</keyword>
<feature type="binding site" evidence="7">
    <location>
        <position position="152"/>
    </location>
    <ligand>
        <name>Mn(2+)</name>
        <dbReference type="ChEBI" id="CHEBI:29035"/>
        <label>1</label>
    </ligand>
</feature>
<dbReference type="GO" id="GO:0050415">
    <property type="term" value="F:formimidoylglutamase activity"/>
    <property type="evidence" value="ECO:0007669"/>
    <property type="project" value="UniProtKB-UniRule"/>
</dbReference>
<dbReference type="PRINTS" id="PR00116">
    <property type="entry name" value="ARGINASE"/>
</dbReference>
<evidence type="ECO:0000256" key="7">
    <source>
        <dbReference type="PIRSR" id="PIRSR036979-1"/>
    </source>
</evidence>
<comment type="cofactor">
    <cofactor evidence="5 7">
        <name>Mn(2+)</name>
        <dbReference type="ChEBI" id="CHEBI:29035"/>
    </cofactor>
    <text evidence="5 7">Binds 2 manganese ions per subunit.</text>
</comment>
<dbReference type="EC" id="3.5.3.8" evidence="5 6"/>
<evidence type="ECO:0000256" key="2">
    <source>
        <dbReference type="ARBA" id="ARBA00022801"/>
    </source>
</evidence>
<comment type="pathway">
    <text evidence="5">Amino-acid degradation; L-histidine degradation into L-glutamate; L-glutamate from N-formimidoyl-L-glutamate (hydrolase route): step 1/1.</text>
</comment>
<dbReference type="HAMAP" id="MF_00737">
    <property type="entry name" value="Formimidoylglutam"/>
    <property type="match status" value="1"/>
</dbReference>
<dbReference type="GO" id="GO:0033389">
    <property type="term" value="P:putrescine biosynthetic process from arginine, via agmatine"/>
    <property type="evidence" value="ECO:0007669"/>
    <property type="project" value="TreeGrafter"/>
</dbReference>
<name>A0A2T0WFI4_9BACT</name>
<evidence type="ECO:0000256" key="6">
    <source>
        <dbReference type="NCBIfam" id="TIGR01227"/>
    </source>
</evidence>
<dbReference type="PROSITE" id="PS51409">
    <property type="entry name" value="ARGINASE_2"/>
    <property type="match status" value="1"/>
</dbReference>
<evidence type="ECO:0000256" key="3">
    <source>
        <dbReference type="ARBA" id="ARBA00022808"/>
    </source>
</evidence>
<keyword evidence="3 5" id="KW-0369">Histidine metabolism</keyword>
<feature type="binding site" evidence="5 7">
    <location>
        <position position="154"/>
    </location>
    <ligand>
        <name>Mn(2+)</name>
        <dbReference type="ChEBI" id="CHEBI:29035"/>
        <label>1</label>
    </ligand>
</feature>
<feature type="binding site" evidence="5">
    <location>
        <position position="242"/>
    </location>
    <ligand>
        <name>Mn(2+)</name>
        <dbReference type="ChEBI" id="CHEBI:29035"/>
        <label>2</label>
    </ligand>
</feature>
<dbReference type="RefSeq" id="WP_106135006.1">
    <property type="nucleotide sequence ID" value="NZ_PVTR01000012.1"/>
</dbReference>
<comment type="function">
    <text evidence="5">Catalyzes the conversion of N-formimidoyl-L-glutamate to L-glutamate and formamide.</text>
</comment>
<proteinExistence type="inferred from homology"/>
<dbReference type="NCBIfam" id="TIGR01227">
    <property type="entry name" value="hutG"/>
    <property type="match status" value="1"/>
</dbReference>
<evidence type="ECO:0000313" key="10">
    <source>
        <dbReference type="Proteomes" id="UP000238157"/>
    </source>
</evidence>
<evidence type="ECO:0000256" key="5">
    <source>
        <dbReference type="HAMAP-Rule" id="MF_00737"/>
    </source>
</evidence>
<feature type="binding site" evidence="5 7">
    <location>
        <position position="240"/>
    </location>
    <ligand>
        <name>Mn(2+)</name>
        <dbReference type="ChEBI" id="CHEBI:29035"/>
        <label>1</label>
    </ligand>
</feature>
<feature type="binding site" evidence="5">
    <location>
        <position position="150"/>
    </location>
    <ligand>
        <name>Mn(2+)</name>
        <dbReference type="ChEBI" id="CHEBI:29035"/>
        <label>2</label>
    </ligand>
</feature>
<dbReference type="SUPFAM" id="SSF52768">
    <property type="entry name" value="Arginase/deacetylase"/>
    <property type="match status" value="1"/>
</dbReference>
<accession>A0A2T0WFI4</accession>
<dbReference type="EMBL" id="PVTR01000012">
    <property type="protein sequence ID" value="PRY85468.1"/>
    <property type="molecule type" value="Genomic_DNA"/>
</dbReference>
<feature type="binding site" evidence="5 7">
    <location>
        <position position="123"/>
    </location>
    <ligand>
        <name>Mn(2+)</name>
        <dbReference type="ChEBI" id="CHEBI:29035"/>
        <label>1</label>
    </ligand>
</feature>
<dbReference type="AlphaFoldDB" id="A0A2T0WFI4"/>
<reference evidence="9 10" key="1">
    <citation type="submission" date="2018-03" db="EMBL/GenBank/DDBJ databases">
        <title>Genomic Encyclopedia of Archaeal and Bacterial Type Strains, Phase II (KMG-II): from individual species to whole genera.</title>
        <authorList>
            <person name="Goeker M."/>
        </authorList>
    </citation>
    <scope>NUCLEOTIDE SEQUENCE [LARGE SCALE GENOMIC DNA]</scope>
    <source>
        <strain evidence="9 10">DSM 27929</strain>
    </source>
</reference>
<feature type="binding site" evidence="5">
    <location>
        <position position="240"/>
    </location>
    <ligand>
        <name>Mn(2+)</name>
        <dbReference type="ChEBI" id="CHEBI:29035"/>
        <label>2</label>
    </ligand>
</feature>
<organism evidence="9 10">
    <name type="scientific">Mongoliibacter ruber</name>
    <dbReference type="NCBI Taxonomy" id="1750599"/>
    <lineage>
        <taxon>Bacteria</taxon>
        <taxon>Pseudomonadati</taxon>
        <taxon>Bacteroidota</taxon>
        <taxon>Cytophagia</taxon>
        <taxon>Cytophagales</taxon>
        <taxon>Cyclobacteriaceae</taxon>
        <taxon>Mongoliibacter</taxon>
    </lineage>
</organism>
<feature type="binding site" evidence="5 7">
    <location>
        <position position="150"/>
    </location>
    <ligand>
        <name>Mn(2+)</name>
        <dbReference type="ChEBI" id="CHEBI:29035"/>
        <label>1</label>
    </ligand>
</feature>
<dbReference type="InterPro" id="IPR005923">
    <property type="entry name" value="HutG"/>
</dbReference>
<dbReference type="CDD" id="cd09988">
    <property type="entry name" value="Formimidoylglutamase"/>
    <property type="match status" value="1"/>
</dbReference>
<dbReference type="PANTHER" id="PTHR11358:SF35">
    <property type="entry name" value="FORMIMIDOYLGLUTAMASE"/>
    <property type="match status" value="1"/>
</dbReference>
<dbReference type="Gene3D" id="3.40.800.10">
    <property type="entry name" value="Ureohydrolase domain"/>
    <property type="match status" value="1"/>
</dbReference>
<feature type="binding site" evidence="5">
    <location>
        <position position="152"/>
    </location>
    <ligand>
        <name>Mn(2+)</name>
        <dbReference type="ChEBI" id="CHEBI:29035"/>
        <label>2</label>
    </ligand>
</feature>
<evidence type="ECO:0000256" key="8">
    <source>
        <dbReference type="PROSITE-ProRule" id="PRU00742"/>
    </source>
</evidence>
<keyword evidence="2 5" id="KW-0378">Hydrolase</keyword>
<dbReference type="InterPro" id="IPR006035">
    <property type="entry name" value="Ureohydrolase"/>
</dbReference>
<dbReference type="Pfam" id="PF00491">
    <property type="entry name" value="Arginase"/>
    <property type="match status" value="1"/>
</dbReference>
<comment type="catalytic activity">
    <reaction evidence="5">
        <text>N-formimidoyl-L-glutamate + H2O = formamide + L-glutamate</text>
        <dbReference type="Rhea" id="RHEA:22492"/>
        <dbReference type="ChEBI" id="CHEBI:15377"/>
        <dbReference type="ChEBI" id="CHEBI:16397"/>
        <dbReference type="ChEBI" id="CHEBI:29985"/>
        <dbReference type="ChEBI" id="CHEBI:58928"/>
        <dbReference type="EC" id="3.5.3.8"/>
    </reaction>
</comment>
<dbReference type="GO" id="GO:0019556">
    <property type="term" value="P:L-histidine catabolic process to glutamate and formamide"/>
    <property type="evidence" value="ECO:0007669"/>
    <property type="project" value="UniProtKB-UniRule"/>
</dbReference>
<dbReference type="GO" id="GO:0008783">
    <property type="term" value="F:agmatinase activity"/>
    <property type="evidence" value="ECO:0007669"/>
    <property type="project" value="TreeGrafter"/>
</dbReference>
<dbReference type="GO" id="GO:0030145">
    <property type="term" value="F:manganese ion binding"/>
    <property type="evidence" value="ECO:0007669"/>
    <property type="project" value="UniProtKB-UniRule"/>
</dbReference>
<dbReference type="Proteomes" id="UP000238157">
    <property type="component" value="Unassembled WGS sequence"/>
</dbReference>
<dbReference type="GO" id="GO:0019557">
    <property type="term" value="P:L-histidine catabolic process to glutamate and formate"/>
    <property type="evidence" value="ECO:0007669"/>
    <property type="project" value="UniProtKB-UniPathway"/>
</dbReference>
<dbReference type="OrthoDB" id="9788689at2"/>
<dbReference type="UniPathway" id="UPA00379">
    <property type="reaction ID" value="UER00552"/>
</dbReference>
<evidence type="ECO:0000313" key="9">
    <source>
        <dbReference type="EMBL" id="PRY85468.1"/>
    </source>
</evidence>
<comment type="caution">
    <text evidence="9">The sequence shown here is derived from an EMBL/GenBank/DDBJ whole genome shotgun (WGS) entry which is preliminary data.</text>
</comment>
<sequence length="317" mass="35603">MSIQHPANPELWQGRNSQEIEYWHQAINFETSAGKKQVALLGYCGDEGVKRNLGRIGAAKAPDEIRKMMATMAYHLPESLKVLDLGNVETVSEDMESGHQLISEKVRGLLQGNIFPVLLGGGHDLAYAHGKGILTHLKDKNERLGIINLDAHFDLRGLNDGKGHSGSPFYQLSQEFPDNFQYLCLGIQKAANPTSLYRHAFATKTQWMDMEEFRLENWDYIASLLNTFCGKVNKIYLSIDLDGFSSAYAPGVSAPSATGFTPEIAFKVMEWLALTGKLISMDVVELNPRYDQDHKTARLAARCVEFMLRKMYVRQEE</sequence>
<evidence type="ECO:0000256" key="4">
    <source>
        <dbReference type="ARBA" id="ARBA00023211"/>
    </source>
</evidence>
<protein>
    <recommendedName>
        <fullName evidence="5 6">Formimidoylglutamase</fullName>
        <ecNumber evidence="5 6">3.5.3.8</ecNumber>
    </recommendedName>
    <alternativeName>
        <fullName evidence="5">Formiminoglutamase</fullName>
    </alternativeName>
    <alternativeName>
        <fullName evidence="5">Formiminoglutamate hydrolase</fullName>
    </alternativeName>
</protein>
<feature type="binding site" evidence="7">
    <location>
        <position position="242"/>
    </location>
    <ligand>
        <name>Mn(2+)</name>
        <dbReference type="ChEBI" id="CHEBI:29035"/>
        <label>1</label>
    </ligand>
</feature>
<comment type="similarity">
    <text evidence="5 8">Belongs to the arginase family.</text>
</comment>
<evidence type="ECO:0000256" key="1">
    <source>
        <dbReference type="ARBA" id="ARBA00022723"/>
    </source>
</evidence>
<keyword evidence="1 5" id="KW-0479">Metal-binding</keyword>